<name>A0A494YUY0_9BACL</name>
<feature type="transmembrane region" description="Helical" evidence="1">
    <location>
        <begin position="27"/>
        <end position="47"/>
    </location>
</feature>
<dbReference type="Gene3D" id="2.40.50.140">
    <property type="entry name" value="Nucleic acid-binding proteins"/>
    <property type="match status" value="1"/>
</dbReference>
<sequence length="163" mass="17773">MIIAGCLAIVYLLFSELFDGVFEGIPFIDPAVILCFFTIGSAAGFLLEKFTSVSTLLTFILASILSAGISALIYFFLLVPIRSAESSLAYTEESLCGQVGRVIVPIPENGFGEVVIESVNGIITKRATGYDNEAIDYDEEVLIIEAKEGTIYVKKYEAIQFLF</sequence>
<dbReference type="Pfam" id="PF25842">
    <property type="entry name" value="NfeD_TM"/>
    <property type="match status" value="1"/>
</dbReference>
<feature type="domain" description="Membrane protein NfeD2 N-terminal transmembrane" evidence="2">
    <location>
        <begin position="1"/>
        <end position="86"/>
    </location>
</feature>
<dbReference type="OrthoDB" id="1683445at2"/>
<reference evidence="3 4" key="1">
    <citation type="journal article" date="2016" name="Antonie Van Leeuwenhoek">
        <title>Lysinibacillus endophyticus sp. nov., an indole-3-acetic acid producing endophytic bacterium isolated from corn root (Zea mays cv. Xinken-5).</title>
        <authorList>
            <person name="Yu J."/>
            <person name="Guan X."/>
            <person name="Liu C."/>
            <person name="Xiang W."/>
            <person name="Yu Z."/>
            <person name="Liu X."/>
            <person name="Wang G."/>
        </authorList>
    </citation>
    <scope>NUCLEOTIDE SEQUENCE [LARGE SCALE GENOMIC DNA]</scope>
    <source>
        <strain evidence="3 4">DSM 100506</strain>
    </source>
</reference>
<keyword evidence="1" id="KW-1133">Transmembrane helix</keyword>
<organism evidence="3 4">
    <name type="scientific">Ureibacillus endophyticus</name>
    <dbReference type="NCBI Taxonomy" id="1978490"/>
    <lineage>
        <taxon>Bacteria</taxon>
        <taxon>Bacillati</taxon>
        <taxon>Bacillota</taxon>
        <taxon>Bacilli</taxon>
        <taxon>Bacillales</taxon>
        <taxon>Caryophanaceae</taxon>
        <taxon>Ureibacillus</taxon>
    </lineage>
</organism>
<comment type="caution">
    <text evidence="3">The sequence shown here is derived from an EMBL/GenBank/DDBJ whole genome shotgun (WGS) entry which is preliminary data.</text>
</comment>
<proteinExistence type="predicted"/>
<evidence type="ECO:0000313" key="4">
    <source>
        <dbReference type="Proteomes" id="UP000272238"/>
    </source>
</evidence>
<dbReference type="EMBL" id="RBZN01000052">
    <property type="protein sequence ID" value="RKQ13981.1"/>
    <property type="molecule type" value="Genomic_DNA"/>
</dbReference>
<gene>
    <name evidence="3" type="ORF">D8M03_14945</name>
</gene>
<evidence type="ECO:0000256" key="1">
    <source>
        <dbReference type="SAM" id="Phobius"/>
    </source>
</evidence>
<evidence type="ECO:0000259" key="2">
    <source>
        <dbReference type="Pfam" id="PF25842"/>
    </source>
</evidence>
<protein>
    <recommendedName>
        <fullName evidence="2">Membrane protein NfeD2 N-terminal transmembrane domain-containing protein</fullName>
    </recommendedName>
</protein>
<keyword evidence="1" id="KW-0472">Membrane</keyword>
<dbReference type="InterPro" id="IPR058653">
    <property type="entry name" value="NfeD2_TM"/>
</dbReference>
<feature type="transmembrane region" description="Helical" evidence="1">
    <location>
        <begin position="59"/>
        <end position="79"/>
    </location>
</feature>
<dbReference type="InterPro" id="IPR012340">
    <property type="entry name" value="NA-bd_OB-fold"/>
</dbReference>
<keyword evidence="1" id="KW-0812">Transmembrane</keyword>
<evidence type="ECO:0000313" key="3">
    <source>
        <dbReference type="EMBL" id="RKQ13981.1"/>
    </source>
</evidence>
<dbReference type="Proteomes" id="UP000272238">
    <property type="component" value="Unassembled WGS sequence"/>
</dbReference>
<dbReference type="AlphaFoldDB" id="A0A494YUY0"/>
<accession>A0A494YUY0</accession>
<keyword evidence="4" id="KW-1185">Reference proteome</keyword>